<name>A0A2S8FWD6_9BACT</name>
<dbReference type="PANTHER" id="PTHR38011">
    <property type="entry name" value="DIHYDROFOLATE REDUCTASE FAMILY PROTEIN (AFU_ORTHOLOGUE AFUA_8G06820)"/>
    <property type="match status" value="1"/>
</dbReference>
<dbReference type="Pfam" id="PF01872">
    <property type="entry name" value="RibD_C"/>
    <property type="match status" value="1"/>
</dbReference>
<dbReference type="AlphaFoldDB" id="A0A2S8FWD6"/>
<organism evidence="2 3">
    <name type="scientific">Blastopirellula marina</name>
    <dbReference type="NCBI Taxonomy" id="124"/>
    <lineage>
        <taxon>Bacteria</taxon>
        <taxon>Pseudomonadati</taxon>
        <taxon>Planctomycetota</taxon>
        <taxon>Planctomycetia</taxon>
        <taxon>Pirellulales</taxon>
        <taxon>Pirellulaceae</taxon>
        <taxon>Blastopirellula</taxon>
    </lineage>
</organism>
<dbReference type="PANTHER" id="PTHR38011:SF11">
    <property type="entry name" value="2,5-DIAMINO-6-RIBOSYLAMINO-4(3H)-PYRIMIDINONE 5'-PHOSPHATE REDUCTASE"/>
    <property type="match status" value="1"/>
</dbReference>
<dbReference type="EMBL" id="PUIB01000013">
    <property type="protein sequence ID" value="PQO36473.1"/>
    <property type="molecule type" value="Genomic_DNA"/>
</dbReference>
<dbReference type="GO" id="GO:0009231">
    <property type="term" value="P:riboflavin biosynthetic process"/>
    <property type="evidence" value="ECO:0007669"/>
    <property type="project" value="InterPro"/>
</dbReference>
<proteinExistence type="predicted"/>
<dbReference type="InterPro" id="IPR002734">
    <property type="entry name" value="RibDG_C"/>
</dbReference>
<protein>
    <submittedName>
        <fullName evidence="2">Deaminase</fullName>
    </submittedName>
</protein>
<dbReference type="SUPFAM" id="SSF53597">
    <property type="entry name" value="Dihydrofolate reductase-like"/>
    <property type="match status" value="1"/>
</dbReference>
<dbReference type="OrthoDB" id="195113at2"/>
<reference evidence="2 3" key="1">
    <citation type="submission" date="2018-02" db="EMBL/GenBank/DDBJ databases">
        <title>Comparative genomes isolates from brazilian mangrove.</title>
        <authorList>
            <person name="Araujo J.E."/>
            <person name="Taketani R.G."/>
            <person name="Silva M.C.P."/>
            <person name="Loureco M.V."/>
            <person name="Andreote F.D."/>
        </authorList>
    </citation>
    <scope>NUCLEOTIDE SEQUENCE [LARGE SCALE GENOMIC DNA]</scope>
    <source>
        <strain evidence="2 3">NAP PRIS-MGV</strain>
    </source>
</reference>
<evidence type="ECO:0000259" key="1">
    <source>
        <dbReference type="Pfam" id="PF01872"/>
    </source>
</evidence>
<evidence type="ECO:0000313" key="3">
    <source>
        <dbReference type="Proteomes" id="UP000239388"/>
    </source>
</evidence>
<dbReference type="Gene3D" id="3.40.430.10">
    <property type="entry name" value="Dihydrofolate Reductase, subunit A"/>
    <property type="match status" value="1"/>
</dbReference>
<dbReference type="InterPro" id="IPR050765">
    <property type="entry name" value="Riboflavin_Biosynth_HTPR"/>
</dbReference>
<dbReference type="Proteomes" id="UP000239388">
    <property type="component" value="Unassembled WGS sequence"/>
</dbReference>
<comment type="caution">
    <text evidence="2">The sequence shown here is derived from an EMBL/GenBank/DDBJ whole genome shotgun (WGS) entry which is preliminary data.</text>
</comment>
<dbReference type="RefSeq" id="WP_105354565.1">
    <property type="nucleotide sequence ID" value="NZ_PUIB01000013.1"/>
</dbReference>
<dbReference type="InterPro" id="IPR024072">
    <property type="entry name" value="DHFR-like_dom_sf"/>
</dbReference>
<evidence type="ECO:0000313" key="2">
    <source>
        <dbReference type="EMBL" id="PQO36473.1"/>
    </source>
</evidence>
<accession>A0A2S8FWD6</accession>
<dbReference type="GO" id="GO:0008703">
    <property type="term" value="F:5-amino-6-(5-phosphoribosylamino)uracil reductase activity"/>
    <property type="evidence" value="ECO:0007669"/>
    <property type="project" value="InterPro"/>
</dbReference>
<sequence length="188" mass="20843">MKTQFFTATSLDGFIADADHSLAWLFQFSEDPGEEYEAFIRDVSVIAMGSHTYEWLLRHMAASGDAWYYQQPTWVFTSRSLPVIEGADVRFVSGDVRSVHQQMQAVAGEKNLWITGGGDLVGQFYDAGLLDELFVQIAPVTLGEGMPLLPRRIATPPMKLLSAKTNSAGFVMTHYQVLYGVQDRQAGA</sequence>
<feature type="domain" description="Bacterial bifunctional deaminase-reductase C-terminal" evidence="1">
    <location>
        <begin position="71"/>
        <end position="169"/>
    </location>
</feature>
<gene>
    <name evidence="2" type="ORF">C5Y98_12285</name>
</gene>